<evidence type="ECO:0000313" key="2">
    <source>
        <dbReference type="Proteomes" id="UP000270296"/>
    </source>
</evidence>
<dbReference type="GO" id="GO:0043291">
    <property type="term" value="C:RAVE complex"/>
    <property type="evidence" value="ECO:0007669"/>
    <property type="project" value="TreeGrafter"/>
</dbReference>
<dbReference type="OrthoDB" id="342131at2759"/>
<dbReference type="InterPro" id="IPR052208">
    <property type="entry name" value="DmX-like/RAVE_component"/>
</dbReference>
<dbReference type="EMBL" id="UZAM01014853">
    <property type="protein sequence ID" value="VDP36042.1"/>
    <property type="molecule type" value="Genomic_DNA"/>
</dbReference>
<gene>
    <name evidence="1" type="ORF">SBAD_LOCUS10968</name>
</gene>
<evidence type="ECO:0000313" key="1">
    <source>
        <dbReference type="EMBL" id="VDP36042.1"/>
    </source>
</evidence>
<accession>A0A183J520</accession>
<evidence type="ECO:0000313" key="3">
    <source>
        <dbReference type="WBParaSite" id="SBAD_0001134401-mRNA-1"/>
    </source>
</evidence>
<reference evidence="1 2" key="2">
    <citation type="submission" date="2018-11" db="EMBL/GenBank/DDBJ databases">
        <authorList>
            <consortium name="Pathogen Informatics"/>
        </authorList>
    </citation>
    <scope>NUCLEOTIDE SEQUENCE [LARGE SCALE GENOMIC DNA]</scope>
</reference>
<dbReference type="WBParaSite" id="SBAD_0001134401-mRNA-1">
    <property type="protein sequence ID" value="SBAD_0001134401-mRNA-1"/>
    <property type="gene ID" value="SBAD_0001134401"/>
</dbReference>
<protein>
    <submittedName>
        <fullName evidence="3">DUF3504 domain-containing protein</fullName>
    </submittedName>
</protein>
<dbReference type="PANTHER" id="PTHR13950:SF9">
    <property type="entry name" value="RABCONNECTIN-3A"/>
    <property type="match status" value="1"/>
</dbReference>
<reference evidence="3" key="1">
    <citation type="submission" date="2016-06" db="UniProtKB">
        <authorList>
            <consortium name="WormBaseParasite"/>
        </authorList>
    </citation>
    <scope>IDENTIFICATION</scope>
</reference>
<organism evidence="3">
    <name type="scientific">Soboliphyme baturini</name>
    <dbReference type="NCBI Taxonomy" id="241478"/>
    <lineage>
        <taxon>Eukaryota</taxon>
        <taxon>Metazoa</taxon>
        <taxon>Ecdysozoa</taxon>
        <taxon>Nematoda</taxon>
        <taxon>Enoplea</taxon>
        <taxon>Dorylaimia</taxon>
        <taxon>Dioctophymatida</taxon>
        <taxon>Dioctophymatoidea</taxon>
        <taxon>Soboliphymatidae</taxon>
        <taxon>Soboliphyme</taxon>
    </lineage>
</organism>
<dbReference type="GO" id="GO:0007035">
    <property type="term" value="P:vacuolar acidification"/>
    <property type="evidence" value="ECO:0007669"/>
    <property type="project" value="TreeGrafter"/>
</dbReference>
<proteinExistence type="predicted"/>
<sequence length="244" mass="27937">MTDSDSDIEHEPAVAAKIQQQQSYLDPNSYAWLILRLALVRQAFYRVKQFVGLCGLDFSEIGTQSPLIRCSLLTLEEWMYSITAELDRFPGGCPENFLRYTGTLSTNAGGPSLCKYRCILEPGNTPFNSLDKNALPVRRLWLYLVRQEHLMDVFIRYIFKPKRTKTGSEHETSVPLLSKEPRKIVQREQDPINCFAVNQSRYGWIVVSSGRELQEMDISSILSPETDWMDDPVHLDLSSAQLKK</sequence>
<keyword evidence="2" id="KW-1185">Reference proteome</keyword>
<dbReference type="AlphaFoldDB" id="A0A183J520"/>
<dbReference type="Proteomes" id="UP000270296">
    <property type="component" value="Unassembled WGS sequence"/>
</dbReference>
<name>A0A183J520_9BILA</name>
<dbReference type="PANTHER" id="PTHR13950">
    <property type="entry name" value="RABCONNECTIN-RELATED"/>
    <property type="match status" value="1"/>
</dbReference>